<keyword evidence="1" id="KW-1133">Transmembrane helix</keyword>
<protein>
    <submittedName>
        <fullName evidence="3">VWA domain-containing protein</fullName>
    </submittedName>
</protein>
<dbReference type="Pfam" id="PF13519">
    <property type="entry name" value="VWA_2"/>
    <property type="match status" value="1"/>
</dbReference>
<dbReference type="InterPro" id="IPR036465">
    <property type="entry name" value="vWFA_dom_sf"/>
</dbReference>
<evidence type="ECO:0000313" key="3">
    <source>
        <dbReference type="EMBL" id="ARC36444.1"/>
    </source>
</evidence>
<accession>A0A1V0GRG5</accession>
<reference evidence="3" key="1">
    <citation type="submission" date="2017-12" db="EMBL/GenBank/DDBJ databases">
        <title>FDA dAtabase for Regulatory Grade micrObial Sequences (FDA-ARGOS): Supporting development and validation of Infectious Disease Dx tests.</title>
        <authorList>
            <person name="Campos J."/>
            <person name="Goldberg B."/>
            <person name="Tallon L."/>
            <person name="Sadzewicz L."/>
            <person name="Sengamalay N."/>
            <person name="Ott S."/>
            <person name="Godinez A."/>
            <person name="Nagaraj S."/>
            <person name="Vyas G."/>
            <person name="Aluvathingal J."/>
            <person name="Nadendla S."/>
            <person name="Geyer C."/>
            <person name="Nandy P."/>
            <person name="Hobson J."/>
            <person name="Sichtig H."/>
        </authorList>
    </citation>
    <scope>NUCLEOTIDE SEQUENCE</scope>
    <source>
        <strain evidence="3">FDAARGOS_252</strain>
    </source>
</reference>
<organism evidence="3 4">
    <name type="scientific">Paracoccus yeei</name>
    <dbReference type="NCBI Taxonomy" id="147645"/>
    <lineage>
        <taxon>Bacteria</taxon>
        <taxon>Pseudomonadati</taxon>
        <taxon>Pseudomonadota</taxon>
        <taxon>Alphaproteobacteria</taxon>
        <taxon>Rhodobacterales</taxon>
        <taxon>Paracoccaceae</taxon>
        <taxon>Paracoccus</taxon>
    </lineage>
</organism>
<dbReference type="InterPro" id="IPR002035">
    <property type="entry name" value="VWF_A"/>
</dbReference>
<proteinExistence type="predicted"/>
<sequence length="309" mass="32097">MTLGGLILLRPWWLAALPLIALAWAWVRQRRAAGEWTAVLDPALMPALRRLGLLTDGRHTPDVALPFLAALALVLALSGPAVLRPGAVEYRALDPLILAMDLSPSVAGDQRVLDEARSAAAMLLPLAQGRPVGLMLYAGDAYLASAPTSDAATLSDLIAVLSRDTMPVAGSRPDIALSMARDLFGGRDGPGLGGADLVLVTDGGGVRPRAVEEAARLASDGARVWALVLPVAAAGAPPPAPGPLADLARAGGGEAMPAADPPALMARIAARRTARLARDDTAGHSFLDLGPWLLPLAMLAILPLFRRRR</sequence>
<evidence type="ECO:0000256" key="1">
    <source>
        <dbReference type="SAM" id="Phobius"/>
    </source>
</evidence>
<gene>
    <name evidence="3" type="ORF">A6J80_08650</name>
</gene>
<dbReference type="EMBL" id="CP020442">
    <property type="protein sequence ID" value="ARC36444.1"/>
    <property type="molecule type" value="Genomic_DNA"/>
</dbReference>
<name>A0A1V0GRG5_9RHOB</name>
<feature type="transmembrane region" description="Helical" evidence="1">
    <location>
        <begin position="6"/>
        <end position="27"/>
    </location>
</feature>
<feature type="domain" description="VWFA" evidence="2">
    <location>
        <begin position="92"/>
        <end position="266"/>
    </location>
</feature>
<evidence type="ECO:0000259" key="2">
    <source>
        <dbReference type="SMART" id="SM00327"/>
    </source>
</evidence>
<evidence type="ECO:0000313" key="4">
    <source>
        <dbReference type="Proteomes" id="UP000191257"/>
    </source>
</evidence>
<dbReference type="SUPFAM" id="SSF53300">
    <property type="entry name" value="vWA-like"/>
    <property type="match status" value="1"/>
</dbReference>
<dbReference type="AlphaFoldDB" id="A0A1V0GRG5"/>
<keyword evidence="1" id="KW-0472">Membrane</keyword>
<feature type="transmembrane region" description="Helical" evidence="1">
    <location>
        <begin position="63"/>
        <end position="83"/>
    </location>
</feature>
<dbReference type="eggNOG" id="COG2304">
    <property type="taxonomic scope" value="Bacteria"/>
</dbReference>
<dbReference type="SMART" id="SM00327">
    <property type="entry name" value="VWA"/>
    <property type="match status" value="1"/>
</dbReference>
<dbReference type="Proteomes" id="UP000191257">
    <property type="component" value="Chromosome"/>
</dbReference>
<keyword evidence="1" id="KW-0812">Transmembrane</keyword>
<dbReference type="RefSeq" id="WP_080621152.1">
    <property type="nucleotide sequence ID" value="NZ_CAWMZI010000001.1"/>
</dbReference>
<dbReference type="KEGG" id="pye:A6J80_08650"/>
<dbReference type="STRING" id="147645.A6J80_08650"/>
<dbReference type="Gene3D" id="3.40.50.410">
    <property type="entry name" value="von Willebrand factor, type A domain"/>
    <property type="match status" value="1"/>
</dbReference>
<keyword evidence="4" id="KW-1185">Reference proteome</keyword>